<dbReference type="Proteomes" id="UP001221898">
    <property type="component" value="Unassembled WGS sequence"/>
</dbReference>
<name>A0AAD7RUM1_9TELE</name>
<keyword evidence="3" id="KW-1185">Reference proteome</keyword>
<feature type="region of interest" description="Disordered" evidence="1">
    <location>
        <begin position="90"/>
        <end position="120"/>
    </location>
</feature>
<comment type="caution">
    <text evidence="2">The sequence shown here is derived from an EMBL/GenBank/DDBJ whole genome shotgun (WGS) entry which is preliminary data.</text>
</comment>
<evidence type="ECO:0000313" key="2">
    <source>
        <dbReference type="EMBL" id="KAJ8390706.1"/>
    </source>
</evidence>
<dbReference type="AlphaFoldDB" id="A0AAD7RUM1"/>
<reference evidence="2" key="1">
    <citation type="journal article" date="2023" name="Science">
        <title>Genome structures resolve the early diversification of teleost fishes.</title>
        <authorList>
            <person name="Parey E."/>
            <person name="Louis A."/>
            <person name="Montfort J."/>
            <person name="Bouchez O."/>
            <person name="Roques C."/>
            <person name="Iampietro C."/>
            <person name="Lluch J."/>
            <person name="Castinel A."/>
            <person name="Donnadieu C."/>
            <person name="Desvignes T."/>
            <person name="Floi Bucao C."/>
            <person name="Jouanno E."/>
            <person name="Wen M."/>
            <person name="Mejri S."/>
            <person name="Dirks R."/>
            <person name="Jansen H."/>
            <person name="Henkel C."/>
            <person name="Chen W.J."/>
            <person name="Zahm M."/>
            <person name="Cabau C."/>
            <person name="Klopp C."/>
            <person name="Thompson A.W."/>
            <person name="Robinson-Rechavi M."/>
            <person name="Braasch I."/>
            <person name="Lecointre G."/>
            <person name="Bobe J."/>
            <person name="Postlethwait J.H."/>
            <person name="Berthelot C."/>
            <person name="Roest Crollius H."/>
            <person name="Guiguen Y."/>
        </authorList>
    </citation>
    <scope>NUCLEOTIDE SEQUENCE</scope>
    <source>
        <strain evidence="2">NC1722</strain>
    </source>
</reference>
<protein>
    <submittedName>
        <fullName evidence="2">Uncharacterized protein</fullName>
    </submittedName>
</protein>
<proteinExistence type="predicted"/>
<dbReference type="EMBL" id="JAINUG010000166">
    <property type="protein sequence ID" value="KAJ8390706.1"/>
    <property type="molecule type" value="Genomic_DNA"/>
</dbReference>
<accession>A0AAD7RUM1</accession>
<gene>
    <name evidence="2" type="ORF">AAFF_G00100860</name>
</gene>
<organism evidence="2 3">
    <name type="scientific">Aldrovandia affinis</name>
    <dbReference type="NCBI Taxonomy" id="143900"/>
    <lineage>
        <taxon>Eukaryota</taxon>
        <taxon>Metazoa</taxon>
        <taxon>Chordata</taxon>
        <taxon>Craniata</taxon>
        <taxon>Vertebrata</taxon>
        <taxon>Euteleostomi</taxon>
        <taxon>Actinopterygii</taxon>
        <taxon>Neopterygii</taxon>
        <taxon>Teleostei</taxon>
        <taxon>Notacanthiformes</taxon>
        <taxon>Halosauridae</taxon>
        <taxon>Aldrovandia</taxon>
    </lineage>
</organism>
<evidence type="ECO:0000313" key="3">
    <source>
        <dbReference type="Proteomes" id="UP001221898"/>
    </source>
</evidence>
<sequence length="120" mass="12754">MYGMRAAIKAFPIAHAVPTVNAWVEDKRHASQCQSDGQTWGCLSSLSLPLFLSPHGHDPSSQAGRLPATVSRNTGAVGGRLLELAQAHGHIGAGDARDRAEDDSTLPRFPPFQYPPVSVA</sequence>
<evidence type="ECO:0000256" key="1">
    <source>
        <dbReference type="SAM" id="MobiDB-lite"/>
    </source>
</evidence>